<dbReference type="GO" id="GO:0016301">
    <property type="term" value="F:kinase activity"/>
    <property type="evidence" value="ECO:0007669"/>
    <property type="project" value="UniProtKB-KW"/>
</dbReference>
<evidence type="ECO:0000259" key="1">
    <source>
        <dbReference type="Pfam" id="PF00485"/>
    </source>
</evidence>
<dbReference type="Gene3D" id="3.40.50.300">
    <property type="entry name" value="P-loop containing nucleotide triphosphate hydrolases"/>
    <property type="match status" value="1"/>
</dbReference>
<organism evidence="2 3">
    <name type="scientific">Hominenteromicrobium mulieris</name>
    <dbReference type="NCBI Taxonomy" id="2885357"/>
    <lineage>
        <taxon>Bacteria</taxon>
        <taxon>Bacillati</taxon>
        <taxon>Bacillota</taxon>
        <taxon>Clostridia</taxon>
        <taxon>Eubacteriales</taxon>
        <taxon>Oscillospiraceae</taxon>
        <taxon>Hominenteromicrobium</taxon>
    </lineage>
</organism>
<keyword evidence="2" id="KW-0808">Transferase</keyword>
<proteinExistence type="predicted"/>
<feature type="domain" description="Phosphoribulokinase/uridine kinase" evidence="1">
    <location>
        <begin position="60"/>
        <end position="255"/>
    </location>
</feature>
<protein>
    <submittedName>
        <fullName evidence="2">Nucleoside kinase</fullName>
    </submittedName>
</protein>
<accession>A0AAE3AL02</accession>
<keyword evidence="2" id="KW-0418">Kinase</keyword>
<dbReference type="AlphaFoldDB" id="A0AAE3AL02"/>
<evidence type="ECO:0000313" key="2">
    <source>
        <dbReference type="EMBL" id="MCC2136508.1"/>
    </source>
</evidence>
<keyword evidence="3" id="KW-1185">Reference proteome</keyword>
<dbReference type="EMBL" id="JAJEQC010000004">
    <property type="protein sequence ID" value="MCC2136508.1"/>
    <property type="molecule type" value="Genomic_DNA"/>
</dbReference>
<dbReference type="PANTHER" id="PTHR10285">
    <property type="entry name" value="URIDINE KINASE"/>
    <property type="match status" value="1"/>
</dbReference>
<dbReference type="RefSeq" id="WP_308448978.1">
    <property type="nucleotide sequence ID" value="NZ_JAJEQC010000004.1"/>
</dbReference>
<evidence type="ECO:0000313" key="3">
    <source>
        <dbReference type="Proteomes" id="UP001199424"/>
    </source>
</evidence>
<dbReference type="InterPro" id="IPR027417">
    <property type="entry name" value="P-loop_NTPase"/>
</dbReference>
<comment type="caution">
    <text evidence="2">The sequence shown here is derived from an EMBL/GenBank/DDBJ whole genome shotgun (WGS) entry which is preliminary data.</text>
</comment>
<gene>
    <name evidence="2" type="ORF">LKD31_05710</name>
</gene>
<dbReference type="GO" id="GO:0005524">
    <property type="term" value="F:ATP binding"/>
    <property type="evidence" value="ECO:0007669"/>
    <property type="project" value="InterPro"/>
</dbReference>
<dbReference type="Pfam" id="PF00485">
    <property type="entry name" value="PRK"/>
    <property type="match status" value="1"/>
</dbReference>
<reference evidence="2" key="1">
    <citation type="submission" date="2021-10" db="EMBL/GenBank/DDBJ databases">
        <title>Anaerobic single-cell dispensing facilitates the cultivation of human gut bacteria.</title>
        <authorList>
            <person name="Afrizal A."/>
        </authorList>
    </citation>
    <scope>NUCLEOTIDE SEQUENCE</scope>
    <source>
        <strain evidence="2">CLA-AA-H250</strain>
    </source>
</reference>
<dbReference type="Proteomes" id="UP001199424">
    <property type="component" value="Unassembled WGS sequence"/>
</dbReference>
<dbReference type="SUPFAM" id="SSF52540">
    <property type="entry name" value="P-loop containing nucleoside triphosphate hydrolases"/>
    <property type="match status" value="1"/>
</dbReference>
<dbReference type="InterPro" id="IPR006083">
    <property type="entry name" value="PRK/URK"/>
</dbReference>
<name>A0AAE3AL02_9FIRM</name>
<sequence length="322" mass="36354">MSNFASGYIKYINHLEQINDAALLNPQVMIDEVEDSYHEHIENIARNIVTHYKTAKVCMLAGPSSSGKTTTAHLLQRELGKLGVHAEIVSLDDFYLGPDETPVLPNGEKDYETVDALDIALIQDCLNSVIHSGSCLLPEYDFTTKTRTLAARKLDVSDRGFVIMEGLHALNPIFTRGLPEGSTIKLYVSVKQQIKDINGEVISPMDIRLVRRISRDIRSRDTMPERTIAMWDNVVAGEDKYIRPYRLSADYTVNSIHIYEPCVLRRLVIPLLREIPEDNPCYRKARDLDARLMRFEPIDAGLVPANSMLREFLGPKVENGTN</sequence>